<feature type="non-terminal residue" evidence="12">
    <location>
        <position position="358"/>
    </location>
</feature>
<feature type="transmembrane region" description="Helical" evidence="10">
    <location>
        <begin position="136"/>
        <end position="158"/>
    </location>
</feature>
<protein>
    <recommendedName>
        <fullName evidence="11">AAA+ ATPase domain-containing protein</fullName>
    </recommendedName>
</protein>
<dbReference type="PROSITE" id="PS00674">
    <property type="entry name" value="AAA"/>
    <property type="match status" value="1"/>
</dbReference>
<dbReference type="InterPro" id="IPR003960">
    <property type="entry name" value="ATPase_AAA_CS"/>
</dbReference>
<keyword evidence="8" id="KW-0067">ATP-binding</keyword>
<keyword evidence="4" id="KW-0479">Metal-binding</keyword>
<evidence type="ECO:0000256" key="4">
    <source>
        <dbReference type="ARBA" id="ARBA00022723"/>
    </source>
</evidence>
<dbReference type="GO" id="GO:0006508">
    <property type="term" value="P:proteolysis"/>
    <property type="evidence" value="ECO:0007669"/>
    <property type="project" value="UniProtKB-KW"/>
</dbReference>
<evidence type="ECO:0000256" key="1">
    <source>
        <dbReference type="ARBA" id="ARBA00001947"/>
    </source>
</evidence>
<feature type="domain" description="AAA+ ATPase" evidence="11">
    <location>
        <begin position="223"/>
        <end position="357"/>
    </location>
</feature>
<dbReference type="GO" id="GO:0016887">
    <property type="term" value="F:ATP hydrolysis activity"/>
    <property type="evidence" value="ECO:0007669"/>
    <property type="project" value="InterPro"/>
</dbReference>
<keyword evidence="5" id="KW-0547">Nucleotide-binding</keyword>
<dbReference type="GO" id="GO:0005524">
    <property type="term" value="F:ATP binding"/>
    <property type="evidence" value="ECO:0007669"/>
    <property type="project" value="UniProtKB-KW"/>
</dbReference>
<feature type="transmembrane region" description="Helical" evidence="10">
    <location>
        <begin position="25"/>
        <end position="43"/>
    </location>
</feature>
<sequence>MRGPKLPDDNPNDEGTPPPPRMRGLLGWVLLFGLAILVVYALMQHLTRPQEFSRQILYKLLADPDAIDRIWVHGNIISGKINPDPEFQNQYKTDTFTVHLQNEEVARYIARLEDNEAVRAKFMNADDQSFTPDNPFLWQMLIYTMPLLILLLLLWFFVSRQMRTAAGGGILSFGRSRARLVKKERVKVTFDDVAGIEEAKEEVQEIIEFLKNPQRFQVLGGRIPRGVMLVGPPGTGKTLLAKAIAGEADVPFFSISGSDFVEMFVGVGASRVRDLFQQAKASSPCIIFLDEIDAVGRRRGMGFTGGHDEREQTLNAILVEMDGFDTNEQVIIIGATNRPDVLDPALRRPGRFDREVVI</sequence>
<name>X1FAQ2_9ZZZZ</name>
<dbReference type="InterPro" id="IPR027417">
    <property type="entry name" value="P-loop_NTPase"/>
</dbReference>
<dbReference type="EMBL" id="BARU01001145">
    <property type="protein sequence ID" value="GAH29640.1"/>
    <property type="molecule type" value="Genomic_DNA"/>
</dbReference>
<keyword evidence="6" id="KW-0378">Hydrolase</keyword>
<evidence type="ECO:0000256" key="10">
    <source>
        <dbReference type="SAM" id="Phobius"/>
    </source>
</evidence>
<evidence type="ECO:0000256" key="7">
    <source>
        <dbReference type="ARBA" id="ARBA00022833"/>
    </source>
</evidence>
<evidence type="ECO:0000313" key="12">
    <source>
        <dbReference type="EMBL" id="GAH29640.1"/>
    </source>
</evidence>
<dbReference type="GO" id="GO:0030163">
    <property type="term" value="P:protein catabolic process"/>
    <property type="evidence" value="ECO:0007669"/>
    <property type="project" value="TreeGrafter"/>
</dbReference>
<dbReference type="GO" id="GO:0008237">
    <property type="term" value="F:metallopeptidase activity"/>
    <property type="evidence" value="ECO:0007669"/>
    <property type="project" value="UniProtKB-KW"/>
</dbReference>
<dbReference type="AlphaFoldDB" id="X1FAQ2"/>
<comment type="similarity">
    <text evidence="2">In the C-terminal section; belongs to the peptidase M41 family.</text>
</comment>
<dbReference type="InterPro" id="IPR003959">
    <property type="entry name" value="ATPase_AAA_core"/>
</dbReference>
<dbReference type="GO" id="GO:0005886">
    <property type="term" value="C:plasma membrane"/>
    <property type="evidence" value="ECO:0007669"/>
    <property type="project" value="TreeGrafter"/>
</dbReference>
<proteinExistence type="inferred from homology"/>
<dbReference type="PANTHER" id="PTHR23076">
    <property type="entry name" value="METALLOPROTEASE M41 FTSH"/>
    <property type="match status" value="1"/>
</dbReference>
<keyword evidence="10" id="KW-0472">Membrane</keyword>
<reference evidence="12" key="1">
    <citation type="journal article" date="2014" name="Front. Microbiol.">
        <title>High frequency of phylogenetically diverse reductive dehalogenase-homologous genes in deep subseafloor sedimentary metagenomes.</title>
        <authorList>
            <person name="Kawai M."/>
            <person name="Futagami T."/>
            <person name="Toyoda A."/>
            <person name="Takaki Y."/>
            <person name="Nishi S."/>
            <person name="Hori S."/>
            <person name="Arai W."/>
            <person name="Tsubouchi T."/>
            <person name="Morono Y."/>
            <person name="Uchiyama I."/>
            <person name="Ito T."/>
            <person name="Fujiyama A."/>
            <person name="Inagaki F."/>
            <person name="Takami H."/>
        </authorList>
    </citation>
    <scope>NUCLEOTIDE SEQUENCE</scope>
    <source>
        <strain evidence="12">Expedition CK06-06</strain>
    </source>
</reference>
<dbReference type="SMART" id="SM00382">
    <property type="entry name" value="AAA"/>
    <property type="match status" value="1"/>
</dbReference>
<evidence type="ECO:0000256" key="5">
    <source>
        <dbReference type="ARBA" id="ARBA00022741"/>
    </source>
</evidence>
<organism evidence="12">
    <name type="scientific">marine sediment metagenome</name>
    <dbReference type="NCBI Taxonomy" id="412755"/>
    <lineage>
        <taxon>unclassified sequences</taxon>
        <taxon>metagenomes</taxon>
        <taxon>ecological metagenomes</taxon>
    </lineage>
</organism>
<dbReference type="FunFam" id="3.40.50.300:FF:000001">
    <property type="entry name" value="ATP-dependent zinc metalloprotease FtsH"/>
    <property type="match status" value="1"/>
</dbReference>
<dbReference type="CDD" id="cd19501">
    <property type="entry name" value="RecA-like_FtsH"/>
    <property type="match status" value="1"/>
</dbReference>
<keyword evidence="3" id="KW-0645">Protease</keyword>
<evidence type="ECO:0000256" key="6">
    <source>
        <dbReference type="ARBA" id="ARBA00022801"/>
    </source>
</evidence>
<dbReference type="Gene3D" id="3.40.50.300">
    <property type="entry name" value="P-loop containing nucleotide triphosphate hydrolases"/>
    <property type="match status" value="1"/>
</dbReference>
<evidence type="ECO:0000256" key="9">
    <source>
        <dbReference type="ARBA" id="ARBA00023049"/>
    </source>
</evidence>
<keyword evidence="9" id="KW-0482">Metalloprotease</keyword>
<dbReference type="InterPro" id="IPR003593">
    <property type="entry name" value="AAA+_ATPase"/>
</dbReference>
<comment type="caution">
    <text evidence="12">The sequence shown here is derived from an EMBL/GenBank/DDBJ whole genome shotgun (WGS) entry which is preliminary data.</text>
</comment>
<keyword evidence="7" id="KW-0862">Zinc</keyword>
<dbReference type="SUPFAM" id="SSF52540">
    <property type="entry name" value="P-loop containing nucleoside triphosphate hydrolases"/>
    <property type="match status" value="1"/>
</dbReference>
<dbReference type="GO" id="GO:0004176">
    <property type="term" value="F:ATP-dependent peptidase activity"/>
    <property type="evidence" value="ECO:0007669"/>
    <property type="project" value="TreeGrafter"/>
</dbReference>
<evidence type="ECO:0000256" key="2">
    <source>
        <dbReference type="ARBA" id="ARBA00010044"/>
    </source>
</evidence>
<gene>
    <name evidence="12" type="ORF">S03H2_03173</name>
</gene>
<comment type="cofactor">
    <cofactor evidence="1">
        <name>Zn(2+)</name>
        <dbReference type="ChEBI" id="CHEBI:29105"/>
    </cofactor>
</comment>
<dbReference type="GO" id="GO:0046872">
    <property type="term" value="F:metal ion binding"/>
    <property type="evidence" value="ECO:0007669"/>
    <property type="project" value="UniProtKB-KW"/>
</dbReference>
<evidence type="ECO:0000259" key="11">
    <source>
        <dbReference type="SMART" id="SM00382"/>
    </source>
</evidence>
<keyword evidence="10" id="KW-0812">Transmembrane</keyword>
<dbReference type="Pfam" id="PF00004">
    <property type="entry name" value="AAA"/>
    <property type="match status" value="1"/>
</dbReference>
<evidence type="ECO:0000256" key="8">
    <source>
        <dbReference type="ARBA" id="ARBA00022840"/>
    </source>
</evidence>
<evidence type="ECO:0000256" key="3">
    <source>
        <dbReference type="ARBA" id="ARBA00022670"/>
    </source>
</evidence>
<dbReference type="PANTHER" id="PTHR23076:SF97">
    <property type="entry name" value="ATP-DEPENDENT ZINC METALLOPROTEASE YME1L1"/>
    <property type="match status" value="1"/>
</dbReference>
<keyword evidence="10" id="KW-1133">Transmembrane helix</keyword>
<accession>X1FAQ2</accession>